<evidence type="ECO:0000313" key="1">
    <source>
        <dbReference type="EMBL" id="ARP96753.1"/>
    </source>
</evidence>
<gene>
    <name evidence="1" type="ORF">CAL15_21740</name>
</gene>
<sequence>MLLLDGETFAVDQAGKLWVRFDVKPVAISVQRPHGLKYSLTLHDEDGGRILGFDNAHPIKEGTGPGAHTRVEYDHTHKGERLRFYRYADAATLLSDFWQEVESIMRERNL</sequence>
<dbReference type="Proteomes" id="UP000194161">
    <property type="component" value="Chromosome"/>
</dbReference>
<accession>A0A1W6ZH68</accession>
<dbReference type="InterPro" id="IPR045397">
    <property type="entry name" value="TumE-like"/>
</dbReference>
<protein>
    <submittedName>
        <fullName evidence="1">Uncharacterized protein</fullName>
    </submittedName>
</protein>
<name>A0A1W6ZH68_9BORD</name>
<keyword evidence="2" id="KW-1185">Reference proteome</keyword>
<dbReference type="KEGG" id="bgm:CAL15_21740"/>
<evidence type="ECO:0000313" key="2">
    <source>
        <dbReference type="Proteomes" id="UP000194161"/>
    </source>
</evidence>
<dbReference type="STRING" id="463040.CAL15_21740"/>
<dbReference type="RefSeq" id="WP_086080399.1">
    <property type="nucleotide sequence ID" value="NZ_CP021111.1"/>
</dbReference>
<organism evidence="1 2">
    <name type="scientific">Bordetella genomosp. 13</name>
    <dbReference type="NCBI Taxonomy" id="463040"/>
    <lineage>
        <taxon>Bacteria</taxon>
        <taxon>Pseudomonadati</taxon>
        <taxon>Pseudomonadota</taxon>
        <taxon>Betaproteobacteria</taxon>
        <taxon>Burkholderiales</taxon>
        <taxon>Alcaligenaceae</taxon>
        <taxon>Bordetella</taxon>
    </lineage>
</organism>
<dbReference type="Pfam" id="PF20126">
    <property type="entry name" value="TumE"/>
    <property type="match status" value="1"/>
</dbReference>
<dbReference type="AlphaFoldDB" id="A0A1W6ZH68"/>
<dbReference type="OrthoDB" id="7451512at2"/>
<reference evidence="1 2" key="1">
    <citation type="submission" date="2017-05" db="EMBL/GenBank/DDBJ databases">
        <title>Complete and WGS of Bordetella genogroups.</title>
        <authorList>
            <person name="Spilker T."/>
            <person name="LiPuma J."/>
        </authorList>
    </citation>
    <scope>NUCLEOTIDE SEQUENCE [LARGE SCALE GENOMIC DNA]</scope>
    <source>
        <strain evidence="1 2">AU7206</strain>
    </source>
</reference>
<dbReference type="EMBL" id="CP021111">
    <property type="protein sequence ID" value="ARP96753.1"/>
    <property type="molecule type" value="Genomic_DNA"/>
</dbReference>
<proteinExistence type="predicted"/>